<dbReference type="Proteomes" id="UP000190285">
    <property type="component" value="Unassembled WGS sequence"/>
</dbReference>
<sequence>MKDENIGKQVLVVEDDMIVFKIISSVLNKYGFNAVSASNGREALEYLKKSSVDAIILDLNLPDIHGIEILKIIRNHPVHNSVAILVVTSSNDKMEEILSLEVGADDYIVKPFHHRELIARLNAILRRTKTLGNRSNIIIFDDIKINIEKRLVKKGDKLIKLSFKEFEILLLLTSNPGKVISREAMLNKIGGLRYVPDTRTIDMHISAIRKKLGDTERIKKYIDTITGVGYRFRDICIDNKVAT</sequence>
<dbReference type="InterPro" id="IPR016032">
    <property type="entry name" value="Sig_transdc_resp-reg_C-effctor"/>
</dbReference>
<dbReference type="Pfam" id="PF00072">
    <property type="entry name" value="Response_reg"/>
    <property type="match status" value="1"/>
</dbReference>
<dbReference type="AlphaFoldDB" id="A0A1T5L457"/>
<evidence type="ECO:0000256" key="6">
    <source>
        <dbReference type="PROSITE-ProRule" id="PRU00169"/>
    </source>
</evidence>
<dbReference type="Gene3D" id="1.10.10.10">
    <property type="entry name" value="Winged helix-like DNA-binding domain superfamily/Winged helix DNA-binding domain"/>
    <property type="match status" value="1"/>
</dbReference>
<evidence type="ECO:0000256" key="2">
    <source>
        <dbReference type="ARBA" id="ARBA00023015"/>
    </source>
</evidence>
<dbReference type="InterPro" id="IPR001789">
    <property type="entry name" value="Sig_transdc_resp-reg_receiver"/>
</dbReference>
<evidence type="ECO:0000313" key="11">
    <source>
        <dbReference type="Proteomes" id="UP000190285"/>
    </source>
</evidence>
<accession>A0A1T5L457</accession>
<dbReference type="Gene3D" id="3.40.50.2300">
    <property type="match status" value="1"/>
</dbReference>
<dbReference type="STRING" id="36842.SAMN02194393_02479"/>
<dbReference type="PANTHER" id="PTHR48111:SF73">
    <property type="entry name" value="ALKALINE PHOSPHATASE SYNTHESIS TRANSCRIPTIONAL REGULATORY PROTEIN PHOP"/>
    <property type="match status" value="1"/>
</dbReference>
<evidence type="ECO:0000256" key="4">
    <source>
        <dbReference type="ARBA" id="ARBA00023163"/>
    </source>
</evidence>
<proteinExistence type="predicted"/>
<dbReference type="PANTHER" id="PTHR48111">
    <property type="entry name" value="REGULATOR OF RPOS"/>
    <property type="match status" value="1"/>
</dbReference>
<dbReference type="GO" id="GO:0005829">
    <property type="term" value="C:cytosol"/>
    <property type="evidence" value="ECO:0007669"/>
    <property type="project" value="TreeGrafter"/>
</dbReference>
<dbReference type="PROSITE" id="PS50110">
    <property type="entry name" value="RESPONSE_REGULATORY"/>
    <property type="match status" value="1"/>
</dbReference>
<evidence type="ECO:0000313" key="10">
    <source>
        <dbReference type="EMBL" id="SKC70817.1"/>
    </source>
</evidence>
<dbReference type="GO" id="GO:0006355">
    <property type="term" value="P:regulation of DNA-templated transcription"/>
    <property type="evidence" value="ECO:0007669"/>
    <property type="project" value="InterPro"/>
</dbReference>
<evidence type="ECO:0000256" key="1">
    <source>
        <dbReference type="ARBA" id="ARBA00018672"/>
    </source>
</evidence>
<reference evidence="10 11" key="1">
    <citation type="submission" date="2017-02" db="EMBL/GenBank/DDBJ databases">
        <authorList>
            <person name="Peterson S.W."/>
        </authorList>
    </citation>
    <scope>NUCLEOTIDE SEQUENCE [LARGE SCALE GENOMIC DNA]</scope>
    <source>
        <strain evidence="10 11">M1</strain>
    </source>
</reference>
<evidence type="ECO:0000256" key="5">
    <source>
        <dbReference type="ARBA" id="ARBA00024867"/>
    </source>
</evidence>
<dbReference type="SUPFAM" id="SSF52172">
    <property type="entry name" value="CheY-like"/>
    <property type="match status" value="1"/>
</dbReference>
<name>A0A1T5L457_9FIRM</name>
<dbReference type="InterPro" id="IPR039420">
    <property type="entry name" value="WalR-like"/>
</dbReference>
<feature type="domain" description="Response regulatory" evidence="8">
    <location>
        <begin position="9"/>
        <end position="125"/>
    </location>
</feature>
<dbReference type="Pfam" id="PF00486">
    <property type="entry name" value="Trans_reg_C"/>
    <property type="match status" value="1"/>
</dbReference>
<dbReference type="SMART" id="SM00862">
    <property type="entry name" value="Trans_reg_C"/>
    <property type="match status" value="1"/>
</dbReference>
<keyword evidence="4" id="KW-0804">Transcription</keyword>
<dbReference type="EMBL" id="FUZT01000005">
    <property type="protein sequence ID" value="SKC70817.1"/>
    <property type="molecule type" value="Genomic_DNA"/>
</dbReference>
<feature type="domain" description="OmpR/PhoB-type" evidence="9">
    <location>
        <begin position="135"/>
        <end position="234"/>
    </location>
</feature>
<dbReference type="GO" id="GO:0000976">
    <property type="term" value="F:transcription cis-regulatory region binding"/>
    <property type="evidence" value="ECO:0007669"/>
    <property type="project" value="TreeGrafter"/>
</dbReference>
<dbReference type="InterPro" id="IPR036388">
    <property type="entry name" value="WH-like_DNA-bd_sf"/>
</dbReference>
<gene>
    <name evidence="10" type="ORF">SAMN02194393_02479</name>
</gene>
<dbReference type="GO" id="GO:0032993">
    <property type="term" value="C:protein-DNA complex"/>
    <property type="evidence" value="ECO:0007669"/>
    <property type="project" value="TreeGrafter"/>
</dbReference>
<evidence type="ECO:0000259" key="8">
    <source>
        <dbReference type="PROSITE" id="PS50110"/>
    </source>
</evidence>
<protein>
    <recommendedName>
        <fullName evidence="1">Stage 0 sporulation protein A homolog</fullName>
    </recommendedName>
</protein>
<dbReference type="SUPFAM" id="SSF46894">
    <property type="entry name" value="C-terminal effector domain of the bipartite response regulators"/>
    <property type="match status" value="1"/>
</dbReference>
<dbReference type="SMART" id="SM00448">
    <property type="entry name" value="REC"/>
    <property type="match status" value="1"/>
</dbReference>
<evidence type="ECO:0000256" key="7">
    <source>
        <dbReference type="PROSITE-ProRule" id="PRU01091"/>
    </source>
</evidence>
<keyword evidence="11" id="KW-1185">Reference proteome</keyword>
<dbReference type="OrthoDB" id="9802426at2"/>
<feature type="DNA-binding region" description="OmpR/PhoB-type" evidence="7">
    <location>
        <begin position="135"/>
        <end position="234"/>
    </location>
</feature>
<dbReference type="Gene3D" id="6.10.250.690">
    <property type="match status" value="1"/>
</dbReference>
<keyword evidence="2" id="KW-0805">Transcription regulation</keyword>
<comment type="function">
    <text evidence="5">May play the central regulatory role in sporulation. It may be an element of the effector pathway responsible for the activation of sporulation genes in response to nutritional stress. Spo0A may act in concert with spo0H (a sigma factor) to control the expression of some genes that are critical to the sporulation process.</text>
</comment>
<dbReference type="GO" id="GO:0000156">
    <property type="term" value="F:phosphorelay response regulator activity"/>
    <property type="evidence" value="ECO:0007669"/>
    <property type="project" value="TreeGrafter"/>
</dbReference>
<feature type="modified residue" description="4-aspartylphosphate" evidence="6">
    <location>
        <position position="58"/>
    </location>
</feature>
<evidence type="ECO:0000259" key="9">
    <source>
        <dbReference type="PROSITE" id="PS51755"/>
    </source>
</evidence>
<keyword evidence="6" id="KW-0597">Phosphoprotein</keyword>
<dbReference type="RefSeq" id="WP_079492009.1">
    <property type="nucleotide sequence ID" value="NZ_FUZT01000005.1"/>
</dbReference>
<evidence type="ECO:0000256" key="3">
    <source>
        <dbReference type="ARBA" id="ARBA00023125"/>
    </source>
</evidence>
<dbReference type="CDD" id="cd00383">
    <property type="entry name" value="trans_reg_C"/>
    <property type="match status" value="1"/>
</dbReference>
<dbReference type="InterPro" id="IPR001867">
    <property type="entry name" value="OmpR/PhoB-type_DNA-bd"/>
</dbReference>
<keyword evidence="3 7" id="KW-0238">DNA-binding</keyword>
<dbReference type="InterPro" id="IPR011006">
    <property type="entry name" value="CheY-like_superfamily"/>
</dbReference>
<organism evidence="10 11">
    <name type="scientific">Maledivibacter halophilus</name>
    <dbReference type="NCBI Taxonomy" id="36842"/>
    <lineage>
        <taxon>Bacteria</taxon>
        <taxon>Bacillati</taxon>
        <taxon>Bacillota</taxon>
        <taxon>Clostridia</taxon>
        <taxon>Peptostreptococcales</taxon>
        <taxon>Caminicellaceae</taxon>
        <taxon>Maledivibacter</taxon>
    </lineage>
</organism>
<dbReference type="PROSITE" id="PS51755">
    <property type="entry name" value="OMPR_PHOB"/>
    <property type="match status" value="1"/>
</dbReference>